<organism evidence="2 3">
    <name type="scientific">Gordonia jacobaea</name>
    <dbReference type="NCBI Taxonomy" id="122202"/>
    <lineage>
        <taxon>Bacteria</taxon>
        <taxon>Bacillati</taxon>
        <taxon>Actinomycetota</taxon>
        <taxon>Actinomycetes</taxon>
        <taxon>Mycobacteriales</taxon>
        <taxon>Gordoniaceae</taxon>
        <taxon>Gordonia</taxon>
    </lineage>
</organism>
<dbReference type="RefSeq" id="WP_049699909.1">
    <property type="nucleotide sequence ID" value="NZ_LDTZ01000019.1"/>
</dbReference>
<dbReference type="Pfam" id="PF00668">
    <property type="entry name" value="Condensation"/>
    <property type="match status" value="1"/>
</dbReference>
<sequence>MTVVFGAAATPEPLLRRQFPGGTPIEWSLCSPDAALQAARVTGGATFLQTEHVVTSTAARARGDEHRSVVGAVARFDTPLDPAAMAAALTAFVRRHDELRSYYTLGEVGVERYVIPQTHIEMVAQWPLGRSRRVDAADAGDYLANRISVATAFDSPQSMHFGAFDGDGGFTFYLGADHVHGDGYSLWLAMDEINALYRAETSGTSVKLTDVASFDSYVADEHRRAARVRADDIGVKAWREALAIKGSLPDSPVPLGLDDDAPAPAVRCRRDLLTADEADALDIVSASSSWVTIAGCLFSALASAQYLCTGEKRFFTTTALATRGPEFEFTQGWACNFAPVYFDVEPGADPIELARTASVAVKRAKNAAAAPIGAVLQVLARSGELPQMAGSPQMVTYIDHRRLPGIDDPTVGTTVGFPGIGKTKNSNLWLSRMVDGLVVESQIPDNDVARANINRYLDTVAAQLRALLESADSAVTAIAGTRVRQ</sequence>
<accession>A0ABR5I9J9</accession>
<reference evidence="2 3" key="1">
    <citation type="submission" date="2015-05" db="EMBL/GenBank/DDBJ databases">
        <title>Draft genome sequence of the bacterium Gordonia jacobaea a new member of the Gordonia genus.</title>
        <authorList>
            <person name="Jimenez-Galisteo G."/>
            <person name="Dominguez A."/>
            <person name="Munoz E."/>
            <person name="Vinas M."/>
        </authorList>
    </citation>
    <scope>NUCLEOTIDE SEQUENCE [LARGE SCALE GENOMIC DNA]</scope>
    <source>
        <strain evidence="3">mv1</strain>
    </source>
</reference>
<comment type="caution">
    <text evidence="2">The sequence shown here is derived from an EMBL/GenBank/DDBJ whole genome shotgun (WGS) entry which is preliminary data.</text>
</comment>
<keyword evidence="2" id="KW-0012">Acyltransferase</keyword>
<dbReference type="Proteomes" id="UP000037247">
    <property type="component" value="Unassembled WGS sequence"/>
</dbReference>
<feature type="domain" description="Condensation" evidence="1">
    <location>
        <begin position="65"/>
        <end position="378"/>
    </location>
</feature>
<dbReference type="SUPFAM" id="SSF52777">
    <property type="entry name" value="CoA-dependent acyltransferases"/>
    <property type="match status" value="2"/>
</dbReference>
<gene>
    <name evidence="2" type="ORF">ABW18_15595</name>
</gene>
<dbReference type="EMBL" id="LDTZ01000019">
    <property type="protein sequence ID" value="KNA90337.1"/>
    <property type="molecule type" value="Genomic_DNA"/>
</dbReference>
<evidence type="ECO:0000259" key="1">
    <source>
        <dbReference type="Pfam" id="PF00668"/>
    </source>
</evidence>
<keyword evidence="3" id="KW-1185">Reference proteome</keyword>
<evidence type="ECO:0000313" key="2">
    <source>
        <dbReference type="EMBL" id="KNA90337.1"/>
    </source>
</evidence>
<dbReference type="Gene3D" id="3.30.559.30">
    <property type="entry name" value="Nonribosomal peptide synthetase, condensation domain"/>
    <property type="match status" value="1"/>
</dbReference>
<dbReference type="InterPro" id="IPR001242">
    <property type="entry name" value="Condensation_dom"/>
</dbReference>
<proteinExistence type="predicted"/>
<name>A0ABR5I9J9_9ACTN</name>
<keyword evidence="2" id="KW-0808">Transferase</keyword>
<protein>
    <submittedName>
        <fullName evidence="2">Acyltransferase</fullName>
    </submittedName>
</protein>
<dbReference type="GO" id="GO:0016746">
    <property type="term" value="F:acyltransferase activity"/>
    <property type="evidence" value="ECO:0007669"/>
    <property type="project" value="UniProtKB-KW"/>
</dbReference>
<dbReference type="InterPro" id="IPR023213">
    <property type="entry name" value="CAT-like_dom_sf"/>
</dbReference>
<dbReference type="Gene3D" id="3.30.559.10">
    <property type="entry name" value="Chloramphenicol acetyltransferase-like domain"/>
    <property type="match status" value="1"/>
</dbReference>
<evidence type="ECO:0000313" key="3">
    <source>
        <dbReference type="Proteomes" id="UP000037247"/>
    </source>
</evidence>